<protein>
    <recommendedName>
        <fullName evidence="2">Glycosyltransferase 2-like domain-containing protein</fullName>
    </recommendedName>
</protein>
<dbReference type="Gene3D" id="3.90.550.10">
    <property type="entry name" value="Spore Coat Polysaccharide Biosynthesis Protein SpsA, Chain A"/>
    <property type="match status" value="1"/>
</dbReference>
<accession>A0ABN9PIH0</accession>
<keyword evidence="4" id="KW-1185">Reference proteome</keyword>
<evidence type="ECO:0000313" key="4">
    <source>
        <dbReference type="Proteomes" id="UP001189429"/>
    </source>
</evidence>
<dbReference type="SUPFAM" id="SSF53448">
    <property type="entry name" value="Nucleotide-diphospho-sugar transferases"/>
    <property type="match status" value="1"/>
</dbReference>
<dbReference type="EMBL" id="CAUYUJ010000547">
    <property type="protein sequence ID" value="CAK0791220.1"/>
    <property type="molecule type" value="Genomic_DNA"/>
</dbReference>
<dbReference type="Proteomes" id="UP001189429">
    <property type="component" value="Unassembled WGS sequence"/>
</dbReference>
<gene>
    <name evidence="3" type="ORF">PCOR1329_LOCUS2185</name>
</gene>
<proteinExistence type="predicted"/>
<comment type="caution">
    <text evidence="3">The sequence shown here is derived from an EMBL/GenBank/DDBJ whole genome shotgun (WGS) entry which is preliminary data.</text>
</comment>
<organism evidence="3 4">
    <name type="scientific">Prorocentrum cordatum</name>
    <dbReference type="NCBI Taxonomy" id="2364126"/>
    <lineage>
        <taxon>Eukaryota</taxon>
        <taxon>Sar</taxon>
        <taxon>Alveolata</taxon>
        <taxon>Dinophyceae</taxon>
        <taxon>Prorocentrales</taxon>
        <taxon>Prorocentraceae</taxon>
        <taxon>Prorocentrum</taxon>
    </lineage>
</organism>
<sequence>MLNKEMVANPLVVTLEGTDKVRPMETLNYVLQLRFCSLHAPTCKMFLVEWFLRRRWRISPKRCAWPHRRCTTVPTRSKSWRKRFVKRVNNINKLKVSIVMLSKRSAMPMTLLLGSLRKRGFMPSGRSMRRPQRRPGLLARPMRPPPPQPRRCLRSMLRLVEVLHHPQVVAQLRLVERHLLLYLRVNNLPYGLVARFAEMQKQIYDSAQSDAGSDAGSEAGDFPPERAEELAALKKRSMEGAMADADQTRMEDLMFEKAHTRSAKRMRRVQREVGAGFKELFKAAVAEMPPPDASQDQNLSEGGSPDKGVRTEDINPADDLTAWRAQRGQRVDSDDQHPREQARQALRKAPAPVSTPAPIKADAGVGDPMAPFSAPVPGGFELEASKEALRWSPKTISIVLPCAEERDLAYKTVQSAFENTPSEVLHEIVVVDDGSNPPLADTHLKADVQRKFRVKIERHESTVGLIGAKKTGGDRLAPARSTARAL</sequence>
<feature type="compositionally biased region" description="Basic and acidic residues" evidence="1">
    <location>
        <begin position="329"/>
        <end position="342"/>
    </location>
</feature>
<reference evidence="3" key="1">
    <citation type="submission" date="2023-10" db="EMBL/GenBank/DDBJ databases">
        <authorList>
            <person name="Chen Y."/>
            <person name="Shah S."/>
            <person name="Dougan E. K."/>
            <person name="Thang M."/>
            <person name="Chan C."/>
        </authorList>
    </citation>
    <scope>NUCLEOTIDE SEQUENCE [LARGE SCALE GENOMIC DNA]</scope>
</reference>
<feature type="domain" description="Glycosyltransferase 2-like" evidence="2">
    <location>
        <begin position="397"/>
        <end position="472"/>
    </location>
</feature>
<dbReference type="Pfam" id="PF00535">
    <property type="entry name" value="Glycos_transf_2"/>
    <property type="match status" value="1"/>
</dbReference>
<feature type="region of interest" description="Disordered" evidence="1">
    <location>
        <begin position="288"/>
        <end position="356"/>
    </location>
</feature>
<evidence type="ECO:0000259" key="2">
    <source>
        <dbReference type="Pfam" id="PF00535"/>
    </source>
</evidence>
<evidence type="ECO:0000256" key="1">
    <source>
        <dbReference type="SAM" id="MobiDB-lite"/>
    </source>
</evidence>
<dbReference type="InterPro" id="IPR001173">
    <property type="entry name" value="Glyco_trans_2-like"/>
</dbReference>
<feature type="non-terminal residue" evidence="3">
    <location>
        <position position="486"/>
    </location>
</feature>
<evidence type="ECO:0000313" key="3">
    <source>
        <dbReference type="EMBL" id="CAK0791220.1"/>
    </source>
</evidence>
<name>A0ABN9PIH0_9DINO</name>
<dbReference type="InterPro" id="IPR029044">
    <property type="entry name" value="Nucleotide-diphossugar_trans"/>
</dbReference>
<feature type="region of interest" description="Disordered" evidence="1">
    <location>
        <begin position="123"/>
        <end position="148"/>
    </location>
</feature>